<protein>
    <submittedName>
        <fullName evidence="1">Uncharacterized protein</fullName>
    </submittedName>
</protein>
<organism evidence="1 2">
    <name type="scientific">Agathobacter rectalis</name>
    <dbReference type="NCBI Taxonomy" id="39491"/>
    <lineage>
        <taxon>Bacteria</taxon>
        <taxon>Bacillati</taxon>
        <taxon>Bacillota</taxon>
        <taxon>Clostridia</taxon>
        <taxon>Lachnospirales</taxon>
        <taxon>Lachnospiraceae</taxon>
        <taxon>Agathobacter</taxon>
    </lineage>
</organism>
<dbReference type="Proteomes" id="UP000260642">
    <property type="component" value="Unassembled WGS sequence"/>
</dbReference>
<dbReference type="AlphaFoldDB" id="A0A3E4E7D6"/>
<name>A0A3E4E7D6_9FIRM</name>
<evidence type="ECO:0000313" key="2">
    <source>
        <dbReference type="Proteomes" id="UP000260642"/>
    </source>
</evidence>
<dbReference type="RefSeq" id="WP_117482802.1">
    <property type="nucleotide sequence ID" value="NZ_QSOB01000016.1"/>
</dbReference>
<accession>A0A3E4E7D6</accession>
<reference evidence="1 2" key="1">
    <citation type="submission" date="2018-08" db="EMBL/GenBank/DDBJ databases">
        <title>A genome reference for cultivated species of the human gut microbiota.</title>
        <authorList>
            <person name="Zou Y."/>
            <person name="Xue W."/>
            <person name="Luo G."/>
        </authorList>
    </citation>
    <scope>NUCLEOTIDE SEQUENCE [LARGE SCALE GENOMIC DNA]</scope>
    <source>
        <strain evidence="1 2">TM10-3</strain>
    </source>
</reference>
<evidence type="ECO:0000313" key="1">
    <source>
        <dbReference type="EMBL" id="RGI66694.1"/>
    </source>
</evidence>
<sequence length="547" mass="62711">MWSDLPEEKKEEYKRLILAFASLTGMFAQKSYDNDSNVSPIINSKFQETAFQKAFDAYAEDIGNTSYDVSLEENGEKYLVGIKTFGISSGDQKVAQFKAKHDEWAEIIEKIKENASGADDKDTINLLNTNLYMTLARRIAMIRNARIDSSRANIRGFKVKIDDSHVHSVYHVLMPSGKNEEPKIFVGETAYDKIDIENLSIIGCTGKNNPTNFFFTDGKHVYKYTSADSQLHMNFDNKNIVCDEWDVKYADDAHAIFGKIADVIYPENKEFSVSGDKVDFIISKDKFDEPVVEESYCWTIWNKNREVELFSGFNSFYGTGSKMQIAQRIKKIDSLDNLFNDCDEEFDSYNVDIANKIKQGVKDFLLKSSATNDARMEKVKLRNELIELADKVGSSKLTDELKKILYRPMNEVYISIPDAKSFHKEHPYFFGPGYGEVKDGSHSLRLPKEERQFNLVFEPSGDSLPAYITQDEGKAIESVEKQSYLGEWILREVFQLGEYEPLTTERLEELNINGIRLTKYRGSKDIHLEFIWIDEENPPKGYISGKR</sequence>
<comment type="caution">
    <text evidence="1">The sequence shown here is derived from an EMBL/GenBank/DDBJ whole genome shotgun (WGS) entry which is preliminary data.</text>
</comment>
<gene>
    <name evidence="1" type="ORF">DXD95_11025</name>
</gene>
<dbReference type="EMBL" id="QSOB01000016">
    <property type="protein sequence ID" value="RGI66694.1"/>
    <property type="molecule type" value="Genomic_DNA"/>
</dbReference>
<proteinExistence type="predicted"/>